<evidence type="ECO:0000256" key="3">
    <source>
        <dbReference type="RuleBase" id="RU366061"/>
    </source>
</evidence>
<dbReference type="Gene3D" id="2.60.120.650">
    <property type="entry name" value="Cupin"/>
    <property type="match status" value="1"/>
</dbReference>
<dbReference type="EC" id="1.14.11.-" evidence="3"/>
<dbReference type="SMART" id="SM00558">
    <property type="entry name" value="JmjC"/>
    <property type="match status" value="1"/>
</dbReference>
<comment type="similarity">
    <text evidence="3">Belongs to the ROX family.</text>
</comment>
<comment type="caution">
    <text evidence="5">The sequence shown here is derived from an EMBL/GenBank/DDBJ whole genome shotgun (WGS) entry which is preliminary data.</text>
</comment>
<feature type="non-terminal residue" evidence="5">
    <location>
        <position position="1"/>
    </location>
</feature>
<dbReference type="InterPro" id="IPR003347">
    <property type="entry name" value="JmjC_dom"/>
</dbReference>
<evidence type="ECO:0000313" key="6">
    <source>
        <dbReference type="Proteomes" id="UP001165060"/>
    </source>
</evidence>
<reference evidence="5 6" key="1">
    <citation type="journal article" date="2023" name="Commun. Biol.">
        <title>Genome analysis of Parmales, the sister group of diatoms, reveals the evolutionary specialization of diatoms from phago-mixotrophs to photoautotrophs.</title>
        <authorList>
            <person name="Ban H."/>
            <person name="Sato S."/>
            <person name="Yoshikawa S."/>
            <person name="Yamada K."/>
            <person name="Nakamura Y."/>
            <person name="Ichinomiya M."/>
            <person name="Sato N."/>
            <person name="Blanc-Mathieu R."/>
            <person name="Endo H."/>
            <person name="Kuwata A."/>
            <person name="Ogata H."/>
        </authorList>
    </citation>
    <scope>NUCLEOTIDE SEQUENCE [LARGE SCALE GENOMIC DNA]</scope>
</reference>
<keyword evidence="3" id="KW-0223">Dioxygenase</keyword>
<keyword evidence="3" id="KW-0539">Nucleus</keyword>
<dbReference type="PANTHER" id="PTHR13096">
    <property type="entry name" value="MINA53 MYC INDUCED NUCLEAR ANTIGEN"/>
    <property type="match status" value="1"/>
</dbReference>
<organism evidence="5 6">
    <name type="scientific">Tetraparma gracilis</name>
    <dbReference type="NCBI Taxonomy" id="2962635"/>
    <lineage>
        <taxon>Eukaryota</taxon>
        <taxon>Sar</taxon>
        <taxon>Stramenopiles</taxon>
        <taxon>Ochrophyta</taxon>
        <taxon>Bolidophyceae</taxon>
        <taxon>Parmales</taxon>
        <taxon>Triparmaceae</taxon>
        <taxon>Tetraparma</taxon>
    </lineage>
</organism>
<keyword evidence="3" id="KW-0804">Transcription</keyword>
<evidence type="ECO:0000256" key="2">
    <source>
        <dbReference type="ARBA" id="ARBA00023004"/>
    </source>
</evidence>
<accession>A0ABQ6MPF1</accession>
<keyword evidence="3" id="KW-0560">Oxidoreductase</keyword>
<comment type="cofactor">
    <cofactor evidence="3">
        <name>Fe(2+)</name>
        <dbReference type="ChEBI" id="CHEBI:29033"/>
    </cofactor>
    <text evidence="3">Binds 1 Fe(2+) ion per subunit.</text>
</comment>
<evidence type="ECO:0000256" key="1">
    <source>
        <dbReference type="ARBA" id="ARBA00022723"/>
    </source>
</evidence>
<keyword evidence="6" id="KW-1185">Reference proteome</keyword>
<gene>
    <name evidence="5" type="ORF">TeGR_g6218</name>
</gene>
<comment type="function">
    <text evidence="3">Oxygenase that can act as both a histone lysine demethylase and a ribosomal histidine hydroxylase.</text>
</comment>
<dbReference type="EMBL" id="BRYB01003047">
    <property type="protein sequence ID" value="GMI29582.1"/>
    <property type="molecule type" value="Genomic_DNA"/>
</dbReference>
<dbReference type="InterPro" id="IPR039994">
    <property type="entry name" value="NO66-like"/>
</dbReference>
<dbReference type="PROSITE" id="PS51184">
    <property type="entry name" value="JMJC"/>
    <property type="match status" value="1"/>
</dbReference>
<evidence type="ECO:0000313" key="5">
    <source>
        <dbReference type="EMBL" id="GMI29582.1"/>
    </source>
</evidence>
<dbReference type="PANTHER" id="PTHR13096:SF8">
    <property type="entry name" value="RIBOSOMAL OXYGENASE 1"/>
    <property type="match status" value="1"/>
</dbReference>
<comment type="subcellular location">
    <subcellularLocation>
        <location evidence="3">Nucleus</location>
    </subcellularLocation>
</comment>
<keyword evidence="2 3" id="KW-0408">Iron</keyword>
<proteinExistence type="inferred from homology"/>
<evidence type="ECO:0000259" key="4">
    <source>
        <dbReference type="PROSITE" id="PS51184"/>
    </source>
</evidence>
<dbReference type="Pfam" id="PF08007">
    <property type="entry name" value="JmjC_2"/>
    <property type="match status" value="1"/>
</dbReference>
<name>A0ABQ6MPF1_9STRA</name>
<dbReference type="Proteomes" id="UP001165060">
    <property type="component" value="Unassembled WGS sequence"/>
</dbReference>
<keyword evidence="3" id="KW-0805">Transcription regulation</keyword>
<dbReference type="SUPFAM" id="SSF51197">
    <property type="entry name" value="Clavaminate synthase-like"/>
    <property type="match status" value="1"/>
</dbReference>
<protein>
    <recommendedName>
        <fullName evidence="3">Bifunctional lysine-specific demethylase and histidyl-hydroxylase</fullName>
        <ecNumber evidence="3">1.14.11.-</ecNumber>
    </recommendedName>
</protein>
<feature type="domain" description="JmjC" evidence="4">
    <location>
        <begin position="37"/>
        <end position="183"/>
    </location>
</feature>
<keyword evidence="1 3" id="KW-0479">Metal-binding</keyword>
<sequence length="366" mass="37743">LRSLSSSPSSNCRLLLSDPPSLLLPPLPPLPAPGDPFSLLLNDLSLDHPELHELFGDLFPLPPFRRADVQASLSGPGGGIGPHVDSFDVFLLQLSGRKRWCVEASPLSPAAEDARRDPASPLPSLLGFDPTHSSTLSPGDVLYLPPRVPHRGVSLDPDTVTLSFGFRAPSPRELAAAALSLLPPSLPLADPGGAGWSPSDPALLTPGLLAAAREALLGEVAALLADPLALSTVVGEAYTSCPLDRGDAPYPPPLSLSGPSSLSALGPWADPAASLSRVLSPSPLSPALHQAEGVAFAYSRHALHAGGRTLPLSGSAEALECARLACGGGAVGRKELESVWAGGGGEAKEIFGWLLEEGLMYGADFE</sequence>